<sequence length="235" mass="26501">MFRTLVWYLQYYEKVIDALFLVEPVDLKPLKLWLEAQSKSFFHRPDLQGQSFDDDDDNDDYRCVDPSEMVQVDPWGIENVWECDQVVQADPTILEARLDNFRTWLVNHGLKNRKNDVEMGVEAGQAQKSQRYTQKLETAAGKTNLKDKGKPSEKVTVGVALGKDGVEEDVRVDSVPGGGKSTSDAGAKLPRTGPAKRKRAEKDTGHDSDRRGGSKSRPKPNCKVQKSKPKDRRVV</sequence>
<gene>
    <name evidence="2" type="ORF">EST38_g10031</name>
</gene>
<feature type="region of interest" description="Disordered" evidence="1">
    <location>
        <begin position="168"/>
        <end position="235"/>
    </location>
</feature>
<name>A0A4V1Q2P7_9AGAR</name>
<proteinExistence type="predicted"/>
<protein>
    <submittedName>
        <fullName evidence="2">Uncharacterized protein</fullName>
    </submittedName>
</protein>
<comment type="caution">
    <text evidence="2">The sequence shown here is derived from an EMBL/GenBank/DDBJ whole genome shotgun (WGS) entry which is preliminary data.</text>
</comment>
<keyword evidence="3" id="KW-1185">Reference proteome</keyword>
<dbReference type="AlphaFoldDB" id="A0A4V1Q2P7"/>
<dbReference type="OrthoDB" id="10394628at2759"/>
<dbReference type="Proteomes" id="UP000290288">
    <property type="component" value="Unassembled WGS sequence"/>
</dbReference>
<evidence type="ECO:0000313" key="2">
    <source>
        <dbReference type="EMBL" id="RXW15828.1"/>
    </source>
</evidence>
<feature type="compositionally biased region" description="Basic residues" evidence="1">
    <location>
        <begin position="213"/>
        <end position="235"/>
    </location>
</feature>
<evidence type="ECO:0000313" key="3">
    <source>
        <dbReference type="Proteomes" id="UP000290288"/>
    </source>
</evidence>
<evidence type="ECO:0000256" key="1">
    <source>
        <dbReference type="SAM" id="MobiDB-lite"/>
    </source>
</evidence>
<reference evidence="2 3" key="1">
    <citation type="submission" date="2019-01" db="EMBL/GenBank/DDBJ databases">
        <title>Draft genome sequence of Psathyrella aberdarensis IHI B618.</title>
        <authorList>
            <person name="Buettner E."/>
            <person name="Kellner H."/>
        </authorList>
    </citation>
    <scope>NUCLEOTIDE SEQUENCE [LARGE SCALE GENOMIC DNA]</scope>
    <source>
        <strain evidence="2 3">IHI B618</strain>
    </source>
</reference>
<feature type="compositionally biased region" description="Basic and acidic residues" evidence="1">
    <location>
        <begin position="200"/>
        <end position="212"/>
    </location>
</feature>
<accession>A0A4V1Q2P7</accession>
<dbReference type="EMBL" id="SDEE01000506">
    <property type="protein sequence ID" value="RXW15828.1"/>
    <property type="molecule type" value="Genomic_DNA"/>
</dbReference>
<organism evidence="2 3">
    <name type="scientific">Candolleomyces aberdarensis</name>
    <dbReference type="NCBI Taxonomy" id="2316362"/>
    <lineage>
        <taxon>Eukaryota</taxon>
        <taxon>Fungi</taxon>
        <taxon>Dikarya</taxon>
        <taxon>Basidiomycota</taxon>
        <taxon>Agaricomycotina</taxon>
        <taxon>Agaricomycetes</taxon>
        <taxon>Agaricomycetidae</taxon>
        <taxon>Agaricales</taxon>
        <taxon>Agaricineae</taxon>
        <taxon>Psathyrellaceae</taxon>
        <taxon>Candolleomyces</taxon>
    </lineage>
</organism>